<dbReference type="SUPFAM" id="SSF56300">
    <property type="entry name" value="Metallo-dependent phosphatases"/>
    <property type="match status" value="1"/>
</dbReference>
<dbReference type="InterPro" id="IPR004843">
    <property type="entry name" value="Calcineurin-like_PHP"/>
</dbReference>
<keyword evidence="3" id="KW-1133">Transmembrane helix</keyword>
<evidence type="ECO:0000259" key="4">
    <source>
        <dbReference type="Pfam" id="PF00149"/>
    </source>
</evidence>
<feature type="transmembrane region" description="Helical" evidence="3">
    <location>
        <begin position="6"/>
        <end position="26"/>
    </location>
</feature>
<dbReference type="GO" id="GO:0016020">
    <property type="term" value="C:membrane"/>
    <property type="evidence" value="ECO:0007669"/>
    <property type="project" value="GOC"/>
</dbReference>
<accession>A0A9X2MMT6</accession>
<evidence type="ECO:0000256" key="2">
    <source>
        <dbReference type="ARBA" id="ARBA00022801"/>
    </source>
</evidence>
<dbReference type="Gene3D" id="3.60.21.10">
    <property type="match status" value="1"/>
</dbReference>
<dbReference type="EMBL" id="JANIPJ010000001">
    <property type="protein sequence ID" value="MCR2802531.1"/>
    <property type="molecule type" value="Genomic_DNA"/>
</dbReference>
<evidence type="ECO:0000313" key="5">
    <source>
        <dbReference type="EMBL" id="MCR2802531.1"/>
    </source>
</evidence>
<sequence length="262" mass="29718">MRMHDIAAIIGTASAGAVLFYLLFIFPAQWLKVERVREPLGLGIRVLQISDLHVDMLRISSGKLRRVIEREKPDYIFLTGDYTHTLADFPKLGRYLSAIAGVGVPVYAVLGNHDHQLAKISRMVGLFDQYGIRVLRNESLELPQFHLVGIDNDSTGHSRAEASFQRVREQSGKPIIVITHDPNVVLKIRRDYDYLMSGHLHGKQFNIPFFFKFKHKGALPARGIYKGLHRHDRGPFYISKGIGQAGINVRFLVRSEVTLHEL</sequence>
<dbReference type="Pfam" id="PF00149">
    <property type="entry name" value="Metallophos"/>
    <property type="match status" value="1"/>
</dbReference>
<proteinExistence type="predicted"/>
<dbReference type="GO" id="GO:0046872">
    <property type="term" value="F:metal ion binding"/>
    <property type="evidence" value="ECO:0007669"/>
    <property type="project" value="UniProtKB-KW"/>
</dbReference>
<dbReference type="GO" id="GO:0009245">
    <property type="term" value="P:lipid A biosynthetic process"/>
    <property type="evidence" value="ECO:0007669"/>
    <property type="project" value="TreeGrafter"/>
</dbReference>
<keyword evidence="3" id="KW-0472">Membrane</keyword>
<evidence type="ECO:0000313" key="6">
    <source>
        <dbReference type="Proteomes" id="UP001141950"/>
    </source>
</evidence>
<evidence type="ECO:0000256" key="3">
    <source>
        <dbReference type="SAM" id="Phobius"/>
    </source>
</evidence>
<keyword evidence="3" id="KW-0812">Transmembrane</keyword>
<dbReference type="Proteomes" id="UP001141950">
    <property type="component" value="Unassembled WGS sequence"/>
</dbReference>
<reference evidence="5" key="1">
    <citation type="submission" date="2022-08" db="EMBL/GenBank/DDBJ databases">
        <title>The genomic sequence of strain Paenibacillus sp. SCIV0701.</title>
        <authorList>
            <person name="Zhao H."/>
        </authorList>
    </citation>
    <scope>NUCLEOTIDE SEQUENCE</scope>
    <source>
        <strain evidence="5">SCIV0701</strain>
    </source>
</reference>
<dbReference type="GO" id="GO:0008758">
    <property type="term" value="F:UDP-2,3-diacylglucosamine hydrolase activity"/>
    <property type="evidence" value="ECO:0007669"/>
    <property type="project" value="TreeGrafter"/>
</dbReference>
<protein>
    <submittedName>
        <fullName evidence="5">Metallophosphoesterase</fullName>
    </submittedName>
</protein>
<evidence type="ECO:0000256" key="1">
    <source>
        <dbReference type="ARBA" id="ARBA00022723"/>
    </source>
</evidence>
<comment type="caution">
    <text evidence="5">The sequence shown here is derived from an EMBL/GenBank/DDBJ whole genome shotgun (WGS) entry which is preliminary data.</text>
</comment>
<keyword evidence="2" id="KW-0378">Hydrolase</keyword>
<dbReference type="InterPro" id="IPR051158">
    <property type="entry name" value="Metallophosphoesterase_sf"/>
</dbReference>
<dbReference type="AlphaFoldDB" id="A0A9X2MMT6"/>
<feature type="domain" description="Calcineurin-like phosphoesterase" evidence="4">
    <location>
        <begin position="44"/>
        <end position="202"/>
    </location>
</feature>
<keyword evidence="6" id="KW-1185">Reference proteome</keyword>
<gene>
    <name evidence="5" type="ORF">NQZ67_01430</name>
</gene>
<keyword evidence="1" id="KW-0479">Metal-binding</keyword>
<dbReference type="PANTHER" id="PTHR31302">
    <property type="entry name" value="TRANSMEMBRANE PROTEIN WITH METALLOPHOSPHOESTERASE DOMAIN-RELATED"/>
    <property type="match status" value="1"/>
</dbReference>
<dbReference type="RefSeq" id="WP_257442064.1">
    <property type="nucleotide sequence ID" value="NZ_JANIPJ010000001.1"/>
</dbReference>
<dbReference type="InterPro" id="IPR029052">
    <property type="entry name" value="Metallo-depent_PP-like"/>
</dbReference>
<name>A0A9X2MMT6_9BACL</name>
<organism evidence="5 6">
    <name type="scientific">Paenibacillus soyae</name>
    <dbReference type="NCBI Taxonomy" id="2969249"/>
    <lineage>
        <taxon>Bacteria</taxon>
        <taxon>Bacillati</taxon>
        <taxon>Bacillota</taxon>
        <taxon>Bacilli</taxon>
        <taxon>Bacillales</taxon>
        <taxon>Paenibacillaceae</taxon>
        <taxon>Paenibacillus</taxon>
    </lineage>
</organism>
<dbReference type="PANTHER" id="PTHR31302:SF31">
    <property type="entry name" value="PHOSPHODIESTERASE YAEI"/>
    <property type="match status" value="1"/>
</dbReference>